<evidence type="ECO:0000313" key="13">
    <source>
        <dbReference type="EMBL" id="THV16914.1"/>
    </source>
</evidence>
<dbReference type="SUPFAM" id="SSF47384">
    <property type="entry name" value="Homodimeric domain of signal transducing histidine kinase"/>
    <property type="match status" value="1"/>
</dbReference>
<dbReference type="PANTHER" id="PTHR44936:SF10">
    <property type="entry name" value="SENSOR PROTEIN RSTB"/>
    <property type="match status" value="1"/>
</dbReference>
<comment type="subcellular location">
    <subcellularLocation>
        <location evidence="2">Cell membrane</location>
        <topology evidence="2">Multi-pass membrane protein</topology>
    </subcellularLocation>
</comment>
<keyword evidence="5" id="KW-0597">Phosphoprotein</keyword>
<evidence type="ECO:0000256" key="5">
    <source>
        <dbReference type="ARBA" id="ARBA00022553"/>
    </source>
</evidence>
<evidence type="ECO:0000259" key="11">
    <source>
        <dbReference type="PROSITE" id="PS50109"/>
    </source>
</evidence>
<evidence type="ECO:0000256" key="4">
    <source>
        <dbReference type="ARBA" id="ARBA00022475"/>
    </source>
</evidence>
<evidence type="ECO:0000256" key="2">
    <source>
        <dbReference type="ARBA" id="ARBA00004651"/>
    </source>
</evidence>
<dbReference type="Gene3D" id="3.30.565.10">
    <property type="entry name" value="Histidine kinase-like ATPase, C-terminal domain"/>
    <property type="match status" value="1"/>
</dbReference>
<dbReference type="InterPro" id="IPR036097">
    <property type="entry name" value="HisK_dim/P_sf"/>
</dbReference>
<dbReference type="InterPro" id="IPR003661">
    <property type="entry name" value="HisK_dim/P_dom"/>
</dbReference>
<dbReference type="SUPFAM" id="SSF55874">
    <property type="entry name" value="ATPase domain of HSP90 chaperone/DNA topoisomerase II/histidine kinase"/>
    <property type="match status" value="1"/>
</dbReference>
<dbReference type="InterPro" id="IPR050980">
    <property type="entry name" value="2C_sensor_his_kinase"/>
</dbReference>
<evidence type="ECO:0000256" key="6">
    <source>
        <dbReference type="ARBA" id="ARBA00022679"/>
    </source>
</evidence>
<dbReference type="InterPro" id="IPR005467">
    <property type="entry name" value="His_kinase_dom"/>
</dbReference>
<keyword evidence="4" id="KW-1003">Cell membrane</keyword>
<evidence type="ECO:0000256" key="1">
    <source>
        <dbReference type="ARBA" id="ARBA00000085"/>
    </source>
</evidence>
<dbReference type="EC" id="2.7.13.3" evidence="3"/>
<organism evidence="13 14">
    <name type="scientific">Rhizobium rhizophilum</name>
    <dbReference type="NCBI Taxonomy" id="1850373"/>
    <lineage>
        <taxon>Bacteria</taxon>
        <taxon>Pseudomonadati</taxon>
        <taxon>Pseudomonadota</taxon>
        <taxon>Alphaproteobacteria</taxon>
        <taxon>Hyphomicrobiales</taxon>
        <taxon>Rhizobiaceae</taxon>
        <taxon>Rhizobium/Agrobacterium group</taxon>
        <taxon>Rhizobium</taxon>
    </lineage>
</organism>
<dbReference type="PANTHER" id="PTHR44936">
    <property type="entry name" value="SENSOR PROTEIN CREC"/>
    <property type="match status" value="1"/>
</dbReference>
<feature type="domain" description="HAMP" evidence="12">
    <location>
        <begin position="71"/>
        <end position="125"/>
    </location>
</feature>
<dbReference type="RefSeq" id="WP_136556538.1">
    <property type="nucleotide sequence ID" value="NZ_STGT01000001.1"/>
</dbReference>
<dbReference type="PROSITE" id="PS50885">
    <property type="entry name" value="HAMP"/>
    <property type="match status" value="1"/>
</dbReference>
<evidence type="ECO:0000256" key="7">
    <source>
        <dbReference type="ARBA" id="ARBA00022741"/>
    </source>
</evidence>
<accession>A0ABY2QZ82</accession>
<proteinExistence type="predicted"/>
<sequence>MRDRLVIVPKWRPPLALVIYSLLLTVLALPVLLLAWFRPAAITVKPLSSTELGALCVVLAFTVIIGFVLVRAIKAPLDALVARSREIAADGRDAIRPLESYGTREVATLAQGIFDLAGDLVERTDYVRTFATHVSHELKSPLTAIAGAAELLREAESEGESMTPAQRRRFLDNIVSDARRLDRLLIRLRELAQAEAPVAPGKSELSSAMTVIAARFPGLRLIREGDWSRSIPLPAEAATITLQNLAENALQHGATQLNITIEEGPDALRLRVEDDGSGISPDVADAAFRPFYTTRAAEGGTGMGLRIVEAVLAAHGASIRLDRSHRSGAAFDISMPREA</sequence>
<dbReference type="PRINTS" id="PR00344">
    <property type="entry name" value="BCTRLSENSOR"/>
</dbReference>
<comment type="caution">
    <text evidence="13">The sequence shown here is derived from an EMBL/GenBank/DDBJ whole genome shotgun (WGS) entry which is preliminary data.</text>
</comment>
<name>A0ABY2QZ82_9HYPH</name>
<dbReference type="Pfam" id="PF02518">
    <property type="entry name" value="HATPase_c"/>
    <property type="match status" value="1"/>
</dbReference>
<dbReference type="SMART" id="SM00388">
    <property type="entry name" value="HisKA"/>
    <property type="match status" value="1"/>
</dbReference>
<gene>
    <name evidence="13" type="ORF">E9677_02650</name>
</gene>
<dbReference type="PROSITE" id="PS50109">
    <property type="entry name" value="HIS_KIN"/>
    <property type="match status" value="1"/>
</dbReference>
<evidence type="ECO:0000256" key="9">
    <source>
        <dbReference type="ARBA" id="ARBA00022840"/>
    </source>
</evidence>
<comment type="catalytic activity">
    <reaction evidence="1">
        <text>ATP + protein L-histidine = ADP + protein N-phospho-L-histidine.</text>
        <dbReference type="EC" id="2.7.13.3"/>
    </reaction>
</comment>
<dbReference type="CDD" id="cd00082">
    <property type="entry name" value="HisKA"/>
    <property type="match status" value="1"/>
</dbReference>
<keyword evidence="7" id="KW-0547">Nucleotide-binding</keyword>
<dbReference type="Pfam" id="PF00512">
    <property type="entry name" value="HisKA"/>
    <property type="match status" value="1"/>
</dbReference>
<feature type="transmembrane region" description="Helical" evidence="10">
    <location>
        <begin position="52"/>
        <end position="73"/>
    </location>
</feature>
<evidence type="ECO:0000313" key="14">
    <source>
        <dbReference type="Proteomes" id="UP000309667"/>
    </source>
</evidence>
<evidence type="ECO:0000259" key="12">
    <source>
        <dbReference type="PROSITE" id="PS50885"/>
    </source>
</evidence>
<dbReference type="InterPro" id="IPR003660">
    <property type="entry name" value="HAMP_dom"/>
</dbReference>
<keyword evidence="9" id="KW-0067">ATP-binding</keyword>
<reference evidence="13 14" key="1">
    <citation type="submission" date="2019-04" db="EMBL/GenBank/DDBJ databases">
        <title>Genome sequence of strain 7209-2.</title>
        <authorList>
            <person name="Gao J."/>
            <person name="Sun J."/>
        </authorList>
    </citation>
    <scope>NUCLEOTIDE SEQUENCE [LARGE SCALE GENOMIC DNA]</scope>
    <source>
        <strain evidence="13 14">7209-2</strain>
    </source>
</reference>
<dbReference type="SMART" id="SM00387">
    <property type="entry name" value="HATPase_c"/>
    <property type="match status" value="1"/>
</dbReference>
<dbReference type="GO" id="GO:0016301">
    <property type="term" value="F:kinase activity"/>
    <property type="evidence" value="ECO:0007669"/>
    <property type="project" value="UniProtKB-KW"/>
</dbReference>
<dbReference type="EMBL" id="STGT01000001">
    <property type="protein sequence ID" value="THV16914.1"/>
    <property type="molecule type" value="Genomic_DNA"/>
</dbReference>
<dbReference type="CDD" id="cd00075">
    <property type="entry name" value="HATPase"/>
    <property type="match status" value="1"/>
</dbReference>
<keyword evidence="6" id="KW-0808">Transferase</keyword>
<dbReference type="Gene3D" id="1.10.287.130">
    <property type="match status" value="1"/>
</dbReference>
<keyword evidence="14" id="KW-1185">Reference proteome</keyword>
<keyword evidence="8 13" id="KW-0418">Kinase</keyword>
<dbReference type="Proteomes" id="UP000309667">
    <property type="component" value="Unassembled WGS sequence"/>
</dbReference>
<dbReference type="InterPro" id="IPR003594">
    <property type="entry name" value="HATPase_dom"/>
</dbReference>
<evidence type="ECO:0000256" key="3">
    <source>
        <dbReference type="ARBA" id="ARBA00012438"/>
    </source>
</evidence>
<keyword evidence="10" id="KW-1133">Transmembrane helix</keyword>
<dbReference type="InterPro" id="IPR004358">
    <property type="entry name" value="Sig_transdc_His_kin-like_C"/>
</dbReference>
<evidence type="ECO:0000256" key="8">
    <source>
        <dbReference type="ARBA" id="ARBA00022777"/>
    </source>
</evidence>
<evidence type="ECO:0000256" key="10">
    <source>
        <dbReference type="SAM" id="Phobius"/>
    </source>
</evidence>
<dbReference type="InterPro" id="IPR036890">
    <property type="entry name" value="HATPase_C_sf"/>
</dbReference>
<keyword evidence="10" id="KW-0812">Transmembrane</keyword>
<feature type="domain" description="Histidine kinase" evidence="11">
    <location>
        <begin position="133"/>
        <end position="339"/>
    </location>
</feature>
<feature type="transmembrane region" description="Helical" evidence="10">
    <location>
        <begin position="15"/>
        <end position="37"/>
    </location>
</feature>
<protein>
    <recommendedName>
        <fullName evidence="3">histidine kinase</fullName>
        <ecNumber evidence="3">2.7.13.3</ecNumber>
    </recommendedName>
</protein>
<keyword evidence="10" id="KW-0472">Membrane</keyword>